<name>A0A4S8IJN1_MUSBA</name>
<accession>A0A4S8IJN1</accession>
<sequence>MVLAAPGGSAVQLQATMRHCGRLYYGGKSARRAVGRCCDGTRCPAMLRHEDGRRIGAKPTAAEGQR</sequence>
<keyword evidence="2" id="KW-1185">Reference proteome</keyword>
<organism evidence="1 2">
    <name type="scientific">Musa balbisiana</name>
    <name type="common">Banana</name>
    <dbReference type="NCBI Taxonomy" id="52838"/>
    <lineage>
        <taxon>Eukaryota</taxon>
        <taxon>Viridiplantae</taxon>
        <taxon>Streptophyta</taxon>
        <taxon>Embryophyta</taxon>
        <taxon>Tracheophyta</taxon>
        <taxon>Spermatophyta</taxon>
        <taxon>Magnoliopsida</taxon>
        <taxon>Liliopsida</taxon>
        <taxon>Zingiberales</taxon>
        <taxon>Musaceae</taxon>
        <taxon>Musa</taxon>
    </lineage>
</organism>
<evidence type="ECO:0000313" key="2">
    <source>
        <dbReference type="Proteomes" id="UP000317650"/>
    </source>
</evidence>
<evidence type="ECO:0000313" key="1">
    <source>
        <dbReference type="EMBL" id="THU48608.1"/>
    </source>
</evidence>
<reference evidence="1 2" key="1">
    <citation type="journal article" date="2019" name="Nat. Plants">
        <title>Genome sequencing of Musa balbisiana reveals subgenome evolution and function divergence in polyploid bananas.</title>
        <authorList>
            <person name="Yao X."/>
        </authorList>
    </citation>
    <scope>NUCLEOTIDE SEQUENCE [LARGE SCALE GENOMIC DNA]</scope>
    <source>
        <strain evidence="2">cv. DH-PKW</strain>
        <tissue evidence="1">Leaves</tissue>
    </source>
</reference>
<protein>
    <submittedName>
        <fullName evidence="1">Uncharacterized protein</fullName>
    </submittedName>
</protein>
<proteinExistence type="predicted"/>
<comment type="caution">
    <text evidence="1">The sequence shown here is derived from an EMBL/GenBank/DDBJ whole genome shotgun (WGS) entry which is preliminary data.</text>
</comment>
<gene>
    <name evidence="1" type="ORF">C4D60_Mb06t00790</name>
</gene>
<dbReference type="EMBL" id="PYDT01000009">
    <property type="protein sequence ID" value="THU48608.1"/>
    <property type="molecule type" value="Genomic_DNA"/>
</dbReference>
<dbReference type="Proteomes" id="UP000317650">
    <property type="component" value="Chromosome 6"/>
</dbReference>
<dbReference type="AlphaFoldDB" id="A0A4S8IJN1"/>